<dbReference type="WBParaSite" id="nRc.2.0.1.t35232-RA">
    <property type="protein sequence ID" value="nRc.2.0.1.t35232-RA"/>
    <property type="gene ID" value="nRc.2.0.1.g35232"/>
</dbReference>
<accession>A0A915K954</accession>
<sequence>MHEKIKTNLDKAAVVSKEYFNRKARTGYLAINNLVLLTNTGKANKIQSDFIGPFVITDTSCVAENVINIDSLDPPG</sequence>
<keyword evidence="1" id="KW-1185">Reference proteome</keyword>
<organism evidence="1 2">
    <name type="scientific">Romanomermis culicivorax</name>
    <name type="common">Nematode worm</name>
    <dbReference type="NCBI Taxonomy" id="13658"/>
    <lineage>
        <taxon>Eukaryota</taxon>
        <taxon>Metazoa</taxon>
        <taxon>Ecdysozoa</taxon>
        <taxon>Nematoda</taxon>
        <taxon>Enoplea</taxon>
        <taxon>Dorylaimia</taxon>
        <taxon>Mermithida</taxon>
        <taxon>Mermithoidea</taxon>
        <taxon>Mermithidae</taxon>
        <taxon>Romanomermis</taxon>
    </lineage>
</organism>
<proteinExistence type="predicted"/>
<reference evidence="2" key="1">
    <citation type="submission" date="2022-11" db="UniProtKB">
        <authorList>
            <consortium name="WormBaseParasite"/>
        </authorList>
    </citation>
    <scope>IDENTIFICATION</scope>
</reference>
<dbReference type="AlphaFoldDB" id="A0A915K954"/>
<protein>
    <submittedName>
        <fullName evidence="2">Uncharacterized protein</fullName>
    </submittedName>
</protein>
<dbReference type="Proteomes" id="UP000887565">
    <property type="component" value="Unplaced"/>
</dbReference>
<name>A0A915K954_ROMCU</name>
<evidence type="ECO:0000313" key="1">
    <source>
        <dbReference type="Proteomes" id="UP000887565"/>
    </source>
</evidence>
<evidence type="ECO:0000313" key="2">
    <source>
        <dbReference type="WBParaSite" id="nRc.2.0.1.t35232-RA"/>
    </source>
</evidence>